<evidence type="ECO:0000313" key="3">
    <source>
        <dbReference type="Proteomes" id="UP000677413"/>
    </source>
</evidence>
<keyword evidence="3" id="KW-1185">Reference proteome</keyword>
<dbReference type="AlphaFoldDB" id="A0A940Y7G6"/>
<dbReference type="RefSeq" id="WP_210891257.1">
    <property type="nucleotide sequence ID" value="NZ_JAGPYQ010000002.1"/>
</dbReference>
<protein>
    <submittedName>
        <fullName evidence="2">Alpha/beta hydrolase</fullName>
    </submittedName>
</protein>
<dbReference type="InterPro" id="IPR000073">
    <property type="entry name" value="AB_hydrolase_1"/>
</dbReference>
<evidence type="ECO:0000259" key="1">
    <source>
        <dbReference type="Pfam" id="PF12697"/>
    </source>
</evidence>
<dbReference type="InterPro" id="IPR006311">
    <property type="entry name" value="TAT_signal"/>
</dbReference>
<gene>
    <name evidence="2" type="ORF">J8N05_37780</name>
</gene>
<dbReference type="EMBL" id="JAGPYQ010000002">
    <property type="protein sequence ID" value="MBQ0853920.1"/>
    <property type="molecule type" value="Genomic_DNA"/>
</dbReference>
<feature type="domain" description="AB hydrolase-1" evidence="1">
    <location>
        <begin position="45"/>
        <end position="265"/>
    </location>
</feature>
<accession>A0A940Y7G6</accession>
<keyword evidence="2" id="KW-0378">Hydrolase</keyword>
<dbReference type="InterPro" id="IPR019546">
    <property type="entry name" value="TAT_signal_bac_arc"/>
</dbReference>
<dbReference type="Proteomes" id="UP000677413">
    <property type="component" value="Unassembled WGS sequence"/>
</dbReference>
<comment type="caution">
    <text evidence="2">The sequence shown here is derived from an EMBL/GenBank/DDBJ whole genome shotgun (WGS) entry which is preliminary data.</text>
</comment>
<dbReference type="NCBIfam" id="TIGR01409">
    <property type="entry name" value="TAT_signal_seq"/>
    <property type="match status" value="1"/>
</dbReference>
<dbReference type="SUPFAM" id="SSF53474">
    <property type="entry name" value="alpha/beta-Hydrolases"/>
    <property type="match status" value="1"/>
</dbReference>
<sequence>MPYQGGPPSRRQVVGAAGAATVALATSSIPAAAQAVHPRTVKPTVVLVHGAWADAASWQEVTRRLQRRGYTVHAAPNPLRGLAEDAEALNNFLAQRVTGPVVLVGHSYGGAVVTNAVTPAADVRALVYVDAFVPEQGETVLGLQGEGADPGALFDQVVHERHGEQTVDLYIKPALFGEVFAGDLAPATADLLAASQRPIALSALLEASGPPAWKNLPSWYVLGTRDHILPPDRQRSMARRARSRIIEVAGSHLVMLSRPDAVVDVIVSAARGTV</sequence>
<dbReference type="InterPro" id="IPR029058">
    <property type="entry name" value="AB_hydrolase_fold"/>
</dbReference>
<proteinExistence type="predicted"/>
<dbReference type="Gene3D" id="3.40.50.1820">
    <property type="entry name" value="alpha/beta hydrolase"/>
    <property type="match status" value="1"/>
</dbReference>
<dbReference type="GO" id="GO:0016787">
    <property type="term" value="F:hydrolase activity"/>
    <property type="evidence" value="ECO:0007669"/>
    <property type="project" value="UniProtKB-KW"/>
</dbReference>
<evidence type="ECO:0000313" key="2">
    <source>
        <dbReference type="EMBL" id="MBQ0853920.1"/>
    </source>
</evidence>
<reference evidence="2 3" key="1">
    <citation type="submission" date="2021-04" db="EMBL/GenBank/DDBJ databases">
        <authorList>
            <person name="Tang X."/>
            <person name="Zhou X."/>
            <person name="Chen X."/>
            <person name="Cernava T."/>
            <person name="Zhang C."/>
        </authorList>
    </citation>
    <scope>NUCLEOTIDE SEQUENCE [LARGE SCALE GENOMIC DNA]</scope>
    <source>
        <strain evidence="2 3">BH-SS-21</strain>
    </source>
</reference>
<organism evidence="2 3">
    <name type="scientific">Streptomyces liliiviolaceus</name>
    <dbReference type="NCBI Taxonomy" id="2823109"/>
    <lineage>
        <taxon>Bacteria</taxon>
        <taxon>Bacillati</taxon>
        <taxon>Actinomycetota</taxon>
        <taxon>Actinomycetes</taxon>
        <taxon>Kitasatosporales</taxon>
        <taxon>Streptomycetaceae</taxon>
        <taxon>Streptomyces</taxon>
    </lineage>
</organism>
<dbReference type="PANTHER" id="PTHR37017">
    <property type="entry name" value="AB HYDROLASE-1 DOMAIN-CONTAINING PROTEIN-RELATED"/>
    <property type="match status" value="1"/>
</dbReference>
<dbReference type="InterPro" id="IPR052897">
    <property type="entry name" value="Sec-Metab_Biosynth_Hydrolase"/>
</dbReference>
<name>A0A940Y7G6_9ACTN</name>
<dbReference type="PANTHER" id="PTHR37017:SF11">
    <property type="entry name" value="ESTERASE_LIPASE_THIOESTERASE DOMAIN-CONTAINING PROTEIN"/>
    <property type="match status" value="1"/>
</dbReference>
<dbReference type="PROSITE" id="PS51318">
    <property type="entry name" value="TAT"/>
    <property type="match status" value="1"/>
</dbReference>
<dbReference type="Pfam" id="PF12697">
    <property type="entry name" value="Abhydrolase_6"/>
    <property type="match status" value="1"/>
</dbReference>